<keyword evidence="1" id="KW-0812">Transmembrane</keyword>
<feature type="transmembrane region" description="Helical" evidence="1">
    <location>
        <begin position="349"/>
        <end position="367"/>
    </location>
</feature>
<evidence type="ECO:0000313" key="3">
    <source>
        <dbReference type="Proteomes" id="UP000317722"/>
    </source>
</evidence>
<protein>
    <recommendedName>
        <fullName evidence="4">ABC-2 type transport system permease protein</fullName>
    </recommendedName>
</protein>
<keyword evidence="1" id="KW-0472">Membrane</keyword>
<feature type="transmembrane region" description="Helical" evidence="1">
    <location>
        <begin position="126"/>
        <end position="147"/>
    </location>
</feature>
<dbReference type="PANTHER" id="PTHR37305:SF1">
    <property type="entry name" value="MEMBRANE PROTEIN"/>
    <property type="match status" value="1"/>
</dbReference>
<dbReference type="AlphaFoldDB" id="A0A502D2R3"/>
<dbReference type="OrthoDB" id="2014935at2"/>
<organism evidence="2 3">
    <name type="scientific">Pedococcus bigeumensis</name>
    <dbReference type="NCBI Taxonomy" id="433644"/>
    <lineage>
        <taxon>Bacteria</taxon>
        <taxon>Bacillati</taxon>
        <taxon>Actinomycetota</taxon>
        <taxon>Actinomycetes</taxon>
        <taxon>Micrococcales</taxon>
        <taxon>Intrasporangiaceae</taxon>
        <taxon>Pedococcus</taxon>
    </lineage>
</organism>
<feature type="transmembrane region" description="Helical" evidence="1">
    <location>
        <begin position="237"/>
        <end position="258"/>
    </location>
</feature>
<keyword evidence="3" id="KW-1185">Reference proteome</keyword>
<proteinExistence type="predicted"/>
<reference evidence="2 3" key="1">
    <citation type="journal article" date="2019" name="Environ. Microbiol.">
        <title>Species interactions and distinct microbial communities in high Arctic permafrost affected cryosols are associated with the CH4 and CO2 gas fluxes.</title>
        <authorList>
            <person name="Altshuler I."/>
            <person name="Hamel J."/>
            <person name="Turney S."/>
            <person name="Magnuson E."/>
            <person name="Levesque R."/>
            <person name="Greer C."/>
            <person name="Whyte L.G."/>
        </authorList>
    </citation>
    <scope>NUCLEOTIDE SEQUENCE [LARGE SCALE GENOMIC DNA]</scope>
    <source>
        <strain evidence="2 3">S9.3A</strain>
    </source>
</reference>
<name>A0A502D2R3_9MICO</name>
<feature type="transmembrane region" description="Helical" evidence="1">
    <location>
        <begin position="458"/>
        <end position="479"/>
    </location>
</feature>
<evidence type="ECO:0008006" key="4">
    <source>
        <dbReference type="Google" id="ProtNLM"/>
    </source>
</evidence>
<feature type="transmembrane region" description="Helical" evidence="1">
    <location>
        <begin position="20"/>
        <end position="39"/>
    </location>
</feature>
<feature type="transmembrane region" description="Helical" evidence="1">
    <location>
        <begin position="394"/>
        <end position="418"/>
    </location>
</feature>
<keyword evidence="1" id="KW-1133">Transmembrane helix</keyword>
<feature type="transmembrane region" description="Helical" evidence="1">
    <location>
        <begin position="430"/>
        <end position="451"/>
    </location>
</feature>
<sequence>MTSLAGTGPLLRLAWRRDRWIILASVLALVATAYGSMAATLDLYPTDAEAAAGAAVMVDNPSLTALYGPLPSATAAGIGVLKTVMMGSLFTAFLAFAIVRRHTRTEEEDGRFELVAAGVVGRRAPLAAAVALASLTVLMTGLLSALSLLGTGVDATGSFALGAVEVVAGLVMTGITAIAVQLTSTTRGAGGIAIGALGLAFVVRAAADTSTGGGRDLAWFSFLGWAQKVSPFGANRLWLLLPAVAATAVLLVVADLLLHRRDVGSGLWAARPGPAHASVGLASPLGLAWRLQRGSLIGWTIGYAVVGLAVGNIAKSVDQIASSPDVEDMLRKMSGGQGSLVDVFFGTELRFLAIGVAAYGIATALRLRSEESAGRAEIVLATPVSRWQWLGSHALIAVLGTLWLLVVVGVSAGLSAGAVSSTGVGDLLPAALATAPAVLVCVGLTILLFGLLPRWSTFGWGLLAVFVLLGELGALLGLPDWAMGLSPFDHLGSLPGGDANAAGLVALVLVALAIGAAGFTTFRRRDLVT</sequence>
<feature type="transmembrane region" description="Helical" evidence="1">
    <location>
        <begin position="499"/>
        <end position="522"/>
    </location>
</feature>
<dbReference type="EMBL" id="RCZM01000001">
    <property type="protein sequence ID" value="TPG19132.1"/>
    <property type="molecule type" value="Genomic_DNA"/>
</dbReference>
<dbReference type="Proteomes" id="UP000317722">
    <property type="component" value="Unassembled WGS sequence"/>
</dbReference>
<accession>A0A502D2R3</accession>
<feature type="transmembrane region" description="Helical" evidence="1">
    <location>
        <begin position="296"/>
        <end position="314"/>
    </location>
</feature>
<comment type="caution">
    <text evidence="2">The sequence shown here is derived from an EMBL/GenBank/DDBJ whole genome shotgun (WGS) entry which is preliminary data.</text>
</comment>
<feature type="transmembrane region" description="Helical" evidence="1">
    <location>
        <begin position="189"/>
        <end position="207"/>
    </location>
</feature>
<evidence type="ECO:0000313" key="2">
    <source>
        <dbReference type="EMBL" id="TPG19132.1"/>
    </source>
</evidence>
<gene>
    <name evidence="2" type="ORF">EAH86_01035</name>
</gene>
<dbReference type="PANTHER" id="PTHR37305">
    <property type="entry name" value="INTEGRAL MEMBRANE PROTEIN-RELATED"/>
    <property type="match status" value="1"/>
</dbReference>
<feature type="transmembrane region" description="Helical" evidence="1">
    <location>
        <begin position="159"/>
        <end position="182"/>
    </location>
</feature>
<feature type="transmembrane region" description="Helical" evidence="1">
    <location>
        <begin position="75"/>
        <end position="99"/>
    </location>
</feature>
<dbReference type="RefSeq" id="WP_140736775.1">
    <property type="nucleotide sequence ID" value="NZ_RCZM01000001.1"/>
</dbReference>
<evidence type="ECO:0000256" key="1">
    <source>
        <dbReference type="SAM" id="Phobius"/>
    </source>
</evidence>